<evidence type="ECO:0000256" key="1">
    <source>
        <dbReference type="ARBA" id="ARBA00010643"/>
    </source>
</evidence>
<dbReference type="Pfam" id="PF01257">
    <property type="entry name" value="2Fe-2S_thioredx"/>
    <property type="match status" value="1"/>
</dbReference>
<dbReference type="OrthoDB" id="9807941at2"/>
<dbReference type="PANTHER" id="PTHR43342">
    <property type="entry name" value="NADH-QUINONE OXIDOREDUCTASE, E SUBUNIT"/>
    <property type="match status" value="1"/>
</dbReference>
<dbReference type="AlphaFoldDB" id="A0A4R2Q2M1"/>
<name>A0A4R2Q2M1_9RHOB</name>
<dbReference type="PANTHER" id="PTHR43342:SF1">
    <property type="entry name" value="BIFURCATING [FEFE] HYDROGENASE GAMMA SUBUNIT"/>
    <property type="match status" value="1"/>
</dbReference>
<gene>
    <name evidence="8" type="ORF">EV662_102124</name>
</gene>
<feature type="binding site" evidence="7">
    <location>
        <position position="124"/>
    </location>
    <ligand>
        <name>[2Fe-2S] cluster</name>
        <dbReference type="ChEBI" id="CHEBI:190135"/>
    </ligand>
</feature>
<dbReference type="CDD" id="cd03081">
    <property type="entry name" value="TRX_Fd_NuoE_FDH_gamma"/>
    <property type="match status" value="1"/>
</dbReference>
<proteinExistence type="inferred from homology"/>
<evidence type="ECO:0000256" key="3">
    <source>
        <dbReference type="ARBA" id="ARBA00022723"/>
    </source>
</evidence>
<dbReference type="EMBL" id="SLXP01000002">
    <property type="protein sequence ID" value="TCP42933.1"/>
    <property type="molecule type" value="Genomic_DNA"/>
</dbReference>
<sequence length="158" mass="16831">MAEAEISPTAQRAREIAAAHAHLDGPLLPVLHAVQHALGHIPREALAPIAEELDLSVAEIHGVISFYPDFRTEPGGRRTLKVCRAEACQAMGAARLGDDLRTRLGVDWHGTTQDGAVTLEPVYCLGLCACGPAALVDETPVARATADRLERMAREVVG</sequence>
<dbReference type="Gene3D" id="3.40.30.10">
    <property type="entry name" value="Glutaredoxin"/>
    <property type="match status" value="1"/>
</dbReference>
<evidence type="ECO:0000256" key="7">
    <source>
        <dbReference type="PIRSR" id="PIRSR000216-1"/>
    </source>
</evidence>
<dbReference type="InterPro" id="IPR028431">
    <property type="entry name" value="NADP_DH_HndA-like"/>
</dbReference>
<evidence type="ECO:0000256" key="4">
    <source>
        <dbReference type="ARBA" id="ARBA00023004"/>
    </source>
</evidence>
<dbReference type="RefSeq" id="WP_132460802.1">
    <property type="nucleotide sequence ID" value="NZ_SLXP01000002.1"/>
</dbReference>
<keyword evidence="2 7" id="KW-0001">2Fe-2S</keyword>
<comment type="cofactor">
    <cofactor evidence="7">
        <name>[2Fe-2S] cluster</name>
        <dbReference type="ChEBI" id="CHEBI:190135"/>
    </cofactor>
    <text evidence="7">Binds 1 [2Fe-2S] cluster.</text>
</comment>
<dbReference type="InterPro" id="IPR041921">
    <property type="entry name" value="NuoE_N"/>
</dbReference>
<dbReference type="Gene3D" id="1.10.10.1590">
    <property type="entry name" value="NADH-quinone oxidoreductase subunit E"/>
    <property type="match status" value="1"/>
</dbReference>
<evidence type="ECO:0000313" key="9">
    <source>
        <dbReference type="Proteomes" id="UP000294835"/>
    </source>
</evidence>
<keyword evidence="9" id="KW-1185">Reference proteome</keyword>
<comment type="caution">
    <text evidence="8">The sequence shown here is derived from an EMBL/GenBank/DDBJ whole genome shotgun (WGS) entry which is preliminary data.</text>
</comment>
<dbReference type="SUPFAM" id="SSF52833">
    <property type="entry name" value="Thioredoxin-like"/>
    <property type="match status" value="1"/>
</dbReference>
<keyword evidence="4 7" id="KW-0408">Iron</keyword>
<evidence type="ECO:0000256" key="6">
    <source>
        <dbReference type="ARBA" id="ARBA00034078"/>
    </source>
</evidence>
<feature type="binding site" evidence="7">
    <location>
        <position position="128"/>
    </location>
    <ligand>
        <name>[2Fe-2S] cluster</name>
        <dbReference type="ChEBI" id="CHEBI:190135"/>
    </ligand>
</feature>
<keyword evidence="5 7" id="KW-0411">Iron-sulfur</keyword>
<evidence type="ECO:0000313" key="8">
    <source>
        <dbReference type="EMBL" id="TCP42933.1"/>
    </source>
</evidence>
<dbReference type="InterPro" id="IPR002023">
    <property type="entry name" value="NuoE-like"/>
</dbReference>
<comment type="similarity">
    <text evidence="1">Belongs to the complex I 24 kDa subunit family.</text>
</comment>
<organism evidence="8 9">
    <name type="scientific">Rhodovulum marinum</name>
    <dbReference type="NCBI Taxonomy" id="320662"/>
    <lineage>
        <taxon>Bacteria</taxon>
        <taxon>Pseudomonadati</taxon>
        <taxon>Pseudomonadota</taxon>
        <taxon>Alphaproteobacteria</taxon>
        <taxon>Rhodobacterales</taxon>
        <taxon>Paracoccaceae</taxon>
        <taxon>Rhodovulum</taxon>
    </lineage>
</organism>
<comment type="cofactor">
    <cofactor evidence="6">
        <name>[2Fe-2S] cluster</name>
        <dbReference type="ChEBI" id="CHEBI:190135"/>
    </cofactor>
</comment>
<dbReference type="GO" id="GO:0051537">
    <property type="term" value="F:2 iron, 2 sulfur cluster binding"/>
    <property type="evidence" value="ECO:0007669"/>
    <property type="project" value="UniProtKB-KW"/>
</dbReference>
<keyword evidence="3 7" id="KW-0479">Metal-binding</keyword>
<protein>
    <submittedName>
        <fullName evidence="8">Formate dehydrogenase gamma subunit</fullName>
    </submittedName>
</protein>
<dbReference type="PROSITE" id="PS01099">
    <property type="entry name" value="COMPLEX1_24K"/>
    <property type="match status" value="1"/>
</dbReference>
<accession>A0A4R2Q2M1</accession>
<feature type="binding site" evidence="7">
    <location>
        <position position="88"/>
    </location>
    <ligand>
        <name>[2Fe-2S] cluster</name>
        <dbReference type="ChEBI" id="CHEBI:190135"/>
    </ligand>
</feature>
<reference evidence="8 9" key="1">
    <citation type="submission" date="2019-03" db="EMBL/GenBank/DDBJ databases">
        <title>Genomic Encyclopedia of Type Strains, Phase IV (KMG-IV): sequencing the most valuable type-strain genomes for metagenomic binning, comparative biology and taxonomic classification.</title>
        <authorList>
            <person name="Goeker M."/>
        </authorList>
    </citation>
    <scope>NUCLEOTIDE SEQUENCE [LARGE SCALE GENOMIC DNA]</scope>
    <source>
        <strain evidence="8 9">DSM 18063</strain>
    </source>
</reference>
<dbReference type="PIRSF" id="PIRSF000216">
    <property type="entry name" value="NADH_DH_24kDa"/>
    <property type="match status" value="1"/>
</dbReference>
<dbReference type="GO" id="GO:0046872">
    <property type="term" value="F:metal ion binding"/>
    <property type="evidence" value="ECO:0007669"/>
    <property type="project" value="UniProtKB-KW"/>
</dbReference>
<evidence type="ECO:0000256" key="5">
    <source>
        <dbReference type="ARBA" id="ARBA00023014"/>
    </source>
</evidence>
<dbReference type="GO" id="GO:0016491">
    <property type="term" value="F:oxidoreductase activity"/>
    <property type="evidence" value="ECO:0007669"/>
    <property type="project" value="InterPro"/>
</dbReference>
<evidence type="ECO:0000256" key="2">
    <source>
        <dbReference type="ARBA" id="ARBA00022714"/>
    </source>
</evidence>
<dbReference type="InterPro" id="IPR036249">
    <property type="entry name" value="Thioredoxin-like_sf"/>
</dbReference>
<dbReference type="NCBIfam" id="NF004638">
    <property type="entry name" value="PRK05988.1"/>
    <property type="match status" value="1"/>
</dbReference>
<dbReference type="Proteomes" id="UP000294835">
    <property type="component" value="Unassembled WGS sequence"/>
</dbReference>
<feature type="binding site" evidence="7">
    <location>
        <position position="83"/>
    </location>
    <ligand>
        <name>[2Fe-2S] cluster</name>
        <dbReference type="ChEBI" id="CHEBI:190135"/>
    </ligand>
</feature>